<evidence type="ECO:0000256" key="1">
    <source>
        <dbReference type="SAM" id="SignalP"/>
    </source>
</evidence>
<reference evidence="2 3" key="1">
    <citation type="journal article" date="2015" name="Nature">
        <title>rRNA introns, odd ribosomes, and small enigmatic genomes across a large radiation of phyla.</title>
        <authorList>
            <person name="Brown C.T."/>
            <person name="Hug L.A."/>
            <person name="Thomas B.C."/>
            <person name="Sharon I."/>
            <person name="Castelle C.J."/>
            <person name="Singh A."/>
            <person name="Wilkins M.J."/>
            <person name="Williams K.H."/>
            <person name="Banfield J.F."/>
        </authorList>
    </citation>
    <scope>NUCLEOTIDE SEQUENCE [LARGE SCALE GENOMIC DNA]</scope>
</reference>
<dbReference type="Proteomes" id="UP000034881">
    <property type="component" value="Unassembled WGS sequence"/>
</dbReference>
<gene>
    <name evidence="2" type="ORF">UT77_C0016G0013</name>
</gene>
<comment type="caution">
    <text evidence="2">The sequence shown here is derived from an EMBL/GenBank/DDBJ whole genome shotgun (WGS) entry which is preliminary data.</text>
</comment>
<keyword evidence="1" id="KW-0732">Signal</keyword>
<feature type="chain" id="PRO_5002534071" description="Mannosyl-glycoprotein endo-beta-N-acetylglucosamidase-like domain-containing protein" evidence="1">
    <location>
        <begin position="25"/>
        <end position="197"/>
    </location>
</feature>
<dbReference type="AlphaFoldDB" id="A0A0G0QKW1"/>
<evidence type="ECO:0000313" key="2">
    <source>
        <dbReference type="EMBL" id="KKR41059.1"/>
    </source>
</evidence>
<evidence type="ECO:0000313" key="3">
    <source>
        <dbReference type="Proteomes" id="UP000034881"/>
    </source>
</evidence>
<feature type="signal peptide" evidence="1">
    <location>
        <begin position="1"/>
        <end position="24"/>
    </location>
</feature>
<proteinExistence type="predicted"/>
<sequence length="197" mass="22186">MNIKTLFFILLTFLLLSPIGKAEAENVIENNTSSEQIQAKKLDNRAVILTKYLAKYNSPLQYHAQDFIDAAKTYDLDWKMVVSIAGVESTFGKHIPGGYNGWGWGVYGTQAIYFESWKDGIYTVSKGLREGYLNKGLTDPYSINRVYAASPTWGKNVTYFMNDLEKFAKEFEAQNLEPAKIESNIKIAAVSGQLDKE</sequence>
<protein>
    <recommendedName>
        <fullName evidence="4">Mannosyl-glycoprotein endo-beta-N-acetylglucosamidase-like domain-containing protein</fullName>
    </recommendedName>
</protein>
<name>A0A0G0QKW1_9BACT</name>
<organism evidence="2 3">
    <name type="scientific">Candidatus Daviesbacteria bacterium GW2011_GWC2_40_12</name>
    <dbReference type="NCBI Taxonomy" id="1618431"/>
    <lineage>
        <taxon>Bacteria</taxon>
        <taxon>Candidatus Daviesiibacteriota</taxon>
    </lineage>
</organism>
<accession>A0A0G0QKW1</accession>
<dbReference type="SUPFAM" id="SSF53955">
    <property type="entry name" value="Lysozyme-like"/>
    <property type="match status" value="1"/>
</dbReference>
<dbReference type="InterPro" id="IPR023346">
    <property type="entry name" value="Lysozyme-like_dom_sf"/>
</dbReference>
<evidence type="ECO:0008006" key="4">
    <source>
        <dbReference type="Google" id="ProtNLM"/>
    </source>
</evidence>
<dbReference type="EMBL" id="LBYB01000016">
    <property type="protein sequence ID" value="KKR41059.1"/>
    <property type="molecule type" value="Genomic_DNA"/>
</dbReference>